<evidence type="ECO:0000313" key="1">
    <source>
        <dbReference type="EMBL" id="KZX22831.1"/>
    </source>
</evidence>
<dbReference type="GO" id="GO:0003677">
    <property type="term" value="F:DNA binding"/>
    <property type="evidence" value="ECO:0007669"/>
    <property type="project" value="InterPro"/>
</dbReference>
<dbReference type="EMBL" id="LIIN01000001">
    <property type="protein sequence ID" value="KZX22831.1"/>
    <property type="molecule type" value="Genomic_DNA"/>
</dbReference>
<dbReference type="PATRIC" id="fig|1671680.3.peg.50"/>
<proteinExistence type="predicted"/>
<dbReference type="Proteomes" id="UP000076717">
    <property type="component" value="Unassembled WGS sequence"/>
</dbReference>
<protein>
    <submittedName>
        <fullName evidence="1">PemK-like protein</fullName>
    </submittedName>
</protein>
<reference evidence="1 2" key="1">
    <citation type="submission" date="2015-08" db="EMBL/GenBank/DDBJ databases">
        <title>Draft Genome Sequence of Rathayibacter sp. Strain VKM Ac-2596 Isolated from Leaf Gall Induced by Plant-Parasitic Nematodes.</title>
        <authorList>
            <person name="Vasilenko O.V."/>
            <person name="Starodumova I.P."/>
            <person name="Tarlachkov S.V."/>
            <person name="Dorofeeva L.V."/>
            <person name="Evtushenko L.I."/>
        </authorList>
    </citation>
    <scope>NUCLEOTIDE SEQUENCE [LARGE SCALE GENOMIC DNA]</scope>
    <source>
        <strain evidence="1 2">VKM Ac-2596</strain>
    </source>
</reference>
<name>A0A168GBU1_9MICO</name>
<organism evidence="1 2">
    <name type="scientific">Rathayibacter tanaceti</name>
    <dbReference type="NCBI Taxonomy" id="1671680"/>
    <lineage>
        <taxon>Bacteria</taxon>
        <taxon>Bacillati</taxon>
        <taxon>Actinomycetota</taxon>
        <taxon>Actinomycetes</taxon>
        <taxon>Micrococcales</taxon>
        <taxon>Microbacteriaceae</taxon>
        <taxon>Rathayibacter</taxon>
    </lineage>
</organism>
<dbReference type="AlphaFoldDB" id="A0A168GBU1"/>
<comment type="caution">
    <text evidence="1">The sequence shown here is derived from an EMBL/GenBank/DDBJ whole genome shotgun (WGS) entry which is preliminary data.</text>
</comment>
<gene>
    <name evidence="1" type="ORF">ACH61_00051</name>
</gene>
<dbReference type="Pfam" id="PF02452">
    <property type="entry name" value="PemK_toxin"/>
    <property type="match status" value="1"/>
</dbReference>
<evidence type="ECO:0000313" key="2">
    <source>
        <dbReference type="Proteomes" id="UP000076717"/>
    </source>
</evidence>
<keyword evidence="2" id="KW-1185">Reference proteome</keyword>
<accession>A0A168GBU1</accession>
<sequence>MVPSSRSVLSLLLRLFGRASAPRADAGPLPQRPYLTTTAPTPGASGVGRTVEVDPSRLRGVRLDYAPTPDGDPDPGEVVWTWVPYEEHDGRGKDRPVLVLTVEKAGTVLAVRLSSKEHSGYLAVGTGAWDSEGRPSWVDPERVFRVHPAGMRREGAALGRARYDAVARVLSARFGWS</sequence>
<dbReference type="InterPro" id="IPR003477">
    <property type="entry name" value="PemK-like"/>
</dbReference>
<dbReference type="SUPFAM" id="SSF50118">
    <property type="entry name" value="Cell growth inhibitor/plasmid maintenance toxic component"/>
    <property type="match status" value="1"/>
</dbReference>